<feature type="transmembrane region" description="Helical" evidence="22">
    <location>
        <begin position="148"/>
        <end position="167"/>
    </location>
</feature>
<dbReference type="GO" id="GO:0005794">
    <property type="term" value="C:Golgi apparatus"/>
    <property type="evidence" value="ECO:0007669"/>
    <property type="project" value="TreeGrafter"/>
</dbReference>
<keyword evidence="10" id="KW-0256">Endoplasmic reticulum</keyword>
<dbReference type="GO" id="GO:0005789">
    <property type="term" value="C:endoplasmic reticulum membrane"/>
    <property type="evidence" value="ECO:0007669"/>
    <property type="project" value="UniProtKB-SubCell"/>
</dbReference>
<keyword evidence="15 20" id="KW-0594">Phospholipid biosynthesis</keyword>
<dbReference type="InterPro" id="IPR048254">
    <property type="entry name" value="CDP_ALCOHOL_P_TRANSF_CS"/>
</dbReference>
<keyword evidence="16" id="KW-0464">Manganese</keyword>
<dbReference type="PANTHER" id="PTHR15362:SF4">
    <property type="entry name" value="CDP-DIACYLGLYCEROL--INOSITOL 3-PHOSPHATIDYLTRANSFERASE"/>
    <property type="match status" value="1"/>
</dbReference>
<dbReference type="EC" id="2.7.8.11" evidence="5 20"/>
<gene>
    <name evidence="23" type="primary">PIS1</name>
    <name evidence="23" type="ORF">ATY40_BA7502459</name>
</gene>
<dbReference type="OrthoDB" id="10251079at2759"/>
<dbReference type="GO" id="GO:0046872">
    <property type="term" value="F:metal ion binding"/>
    <property type="evidence" value="ECO:0007669"/>
    <property type="project" value="UniProtKB-KW"/>
</dbReference>
<comment type="cofactor">
    <cofactor evidence="1">
        <name>Mn(2+)</name>
        <dbReference type="ChEBI" id="CHEBI:29035"/>
    </cofactor>
</comment>
<evidence type="ECO:0000256" key="2">
    <source>
        <dbReference type="ARBA" id="ARBA00001946"/>
    </source>
</evidence>
<keyword evidence="8 22" id="KW-0812">Transmembrane</keyword>
<accession>A0A1B2JDS0</accession>
<dbReference type="GO" id="GO:0003881">
    <property type="term" value="F:CDP-diacylglycerol-inositol 3-phosphatidyltransferase activity"/>
    <property type="evidence" value="ECO:0007669"/>
    <property type="project" value="UniProtKB-UniRule"/>
</dbReference>
<dbReference type="PIRSF" id="PIRSF000848">
    <property type="entry name" value="CDP_diag_ino_3_P"/>
    <property type="match status" value="1"/>
</dbReference>
<keyword evidence="17 20" id="KW-1208">Phospholipid metabolism</keyword>
<evidence type="ECO:0000256" key="5">
    <source>
        <dbReference type="ARBA" id="ARBA00013212"/>
    </source>
</evidence>
<evidence type="ECO:0000256" key="15">
    <source>
        <dbReference type="ARBA" id="ARBA00023209"/>
    </source>
</evidence>
<evidence type="ECO:0000256" key="4">
    <source>
        <dbReference type="ARBA" id="ARBA00010441"/>
    </source>
</evidence>
<evidence type="ECO:0000256" key="19">
    <source>
        <dbReference type="ARBA" id="ARBA00070582"/>
    </source>
</evidence>
<evidence type="ECO:0000256" key="13">
    <source>
        <dbReference type="ARBA" id="ARBA00023098"/>
    </source>
</evidence>
<keyword evidence="14 20" id="KW-0472">Membrane</keyword>
<keyword evidence="7 20" id="KW-0808">Transferase</keyword>
<name>A0A1B2JDS0_PICPA</name>
<dbReference type="PANTHER" id="PTHR15362">
    <property type="entry name" value="PHOSPHATIDYLINOSITOL SYNTHASE"/>
    <property type="match status" value="1"/>
</dbReference>
<evidence type="ECO:0000256" key="18">
    <source>
        <dbReference type="ARBA" id="ARBA00050166"/>
    </source>
</evidence>
<keyword evidence="12 22" id="KW-1133">Transmembrane helix</keyword>
<keyword evidence="9" id="KW-0479">Metal-binding</keyword>
<dbReference type="InterPro" id="IPR000462">
    <property type="entry name" value="CDP-OH_P_trans"/>
</dbReference>
<evidence type="ECO:0000256" key="16">
    <source>
        <dbReference type="ARBA" id="ARBA00023211"/>
    </source>
</evidence>
<evidence type="ECO:0000256" key="22">
    <source>
        <dbReference type="SAM" id="Phobius"/>
    </source>
</evidence>
<keyword evidence="6 20" id="KW-0444">Lipid biosynthesis</keyword>
<keyword evidence="13 20" id="KW-0443">Lipid metabolism</keyword>
<evidence type="ECO:0000256" key="10">
    <source>
        <dbReference type="ARBA" id="ARBA00022824"/>
    </source>
</evidence>
<evidence type="ECO:0000256" key="20">
    <source>
        <dbReference type="PIRNR" id="PIRNR000848"/>
    </source>
</evidence>
<comment type="cofactor">
    <cofactor evidence="2">
        <name>Mg(2+)</name>
        <dbReference type="ChEBI" id="CHEBI:18420"/>
    </cofactor>
</comment>
<evidence type="ECO:0000256" key="21">
    <source>
        <dbReference type="RuleBase" id="RU003750"/>
    </source>
</evidence>
<evidence type="ECO:0000256" key="14">
    <source>
        <dbReference type="ARBA" id="ARBA00023136"/>
    </source>
</evidence>
<evidence type="ECO:0000256" key="1">
    <source>
        <dbReference type="ARBA" id="ARBA00001936"/>
    </source>
</evidence>
<dbReference type="GO" id="GO:0006661">
    <property type="term" value="P:phosphatidylinositol biosynthetic process"/>
    <property type="evidence" value="ECO:0007669"/>
    <property type="project" value="TreeGrafter"/>
</dbReference>
<evidence type="ECO:0000256" key="12">
    <source>
        <dbReference type="ARBA" id="ARBA00022989"/>
    </source>
</evidence>
<proteinExistence type="inferred from homology"/>
<evidence type="ECO:0000256" key="3">
    <source>
        <dbReference type="ARBA" id="ARBA00004477"/>
    </source>
</evidence>
<dbReference type="EMBL" id="CP014585">
    <property type="protein sequence ID" value="ANZ76102.1"/>
    <property type="molecule type" value="Genomic_DNA"/>
</dbReference>
<feature type="transmembrane region" description="Helical" evidence="22">
    <location>
        <begin position="14"/>
        <end position="36"/>
    </location>
</feature>
<evidence type="ECO:0000256" key="11">
    <source>
        <dbReference type="ARBA" id="ARBA00022842"/>
    </source>
</evidence>
<dbReference type="Gene3D" id="1.20.120.1760">
    <property type="match status" value="1"/>
</dbReference>
<protein>
    <recommendedName>
        <fullName evidence="19 20">CDP-diacylglycerol--inositol 3-phosphatidyltransferase</fullName>
        <ecNumber evidence="5 20">2.7.8.11</ecNumber>
    </recommendedName>
</protein>
<feature type="transmembrane region" description="Helical" evidence="22">
    <location>
        <begin position="85"/>
        <end position="108"/>
    </location>
</feature>
<dbReference type="FunFam" id="1.20.120.1760:FF:000021">
    <property type="entry name" value="CDP-diacylglycerol--inositol 3-phosphatidyltransferase"/>
    <property type="match status" value="1"/>
</dbReference>
<sequence length="228" mass="25725">MTANNEYNVSTKTIFTYIPNLIGYSRVVTAIVSLFLMKQHPIYMTFIYGVSCLLDAFDGTAARRYNQTSKFGAVLDMVTDRCTTASLIAFLVILYPSYAILWQCLISLDLASHYMHMYASLVAGSGSHKDIDEGQNFLLKLYYTSKKVLFTVCAFNELFYIALYLAAFDFTPLPLVNMTFGRLLAVVSFPIWLFKQFTNVIQLVGAATKLAELDVTDKVKELRKKDGK</sequence>
<feature type="transmembrane region" description="Helical" evidence="22">
    <location>
        <begin position="173"/>
        <end position="194"/>
    </location>
</feature>
<dbReference type="Pfam" id="PF01066">
    <property type="entry name" value="CDP-OH_P_transf"/>
    <property type="match status" value="1"/>
</dbReference>
<comment type="subcellular location">
    <subcellularLocation>
        <location evidence="3">Endoplasmic reticulum membrane</location>
        <topology evidence="3">Multi-pass membrane protein</topology>
    </subcellularLocation>
</comment>
<evidence type="ECO:0000313" key="24">
    <source>
        <dbReference type="Proteomes" id="UP000094565"/>
    </source>
</evidence>
<dbReference type="PROSITE" id="PS00379">
    <property type="entry name" value="CDP_ALCOHOL_P_TRANSF"/>
    <property type="match status" value="1"/>
</dbReference>
<evidence type="ECO:0000256" key="17">
    <source>
        <dbReference type="ARBA" id="ARBA00023264"/>
    </source>
</evidence>
<evidence type="ECO:0000256" key="8">
    <source>
        <dbReference type="ARBA" id="ARBA00022692"/>
    </source>
</evidence>
<evidence type="ECO:0000256" key="6">
    <source>
        <dbReference type="ARBA" id="ARBA00022516"/>
    </source>
</evidence>
<dbReference type="Proteomes" id="UP000094565">
    <property type="component" value="Chromosome 2"/>
</dbReference>
<organism evidence="23 24">
    <name type="scientific">Komagataella pastoris</name>
    <name type="common">Yeast</name>
    <name type="synonym">Pichia pastoris</name>
    <dbReference type="NCBI Taxonomy" id="4922"/>
    <lineage>
        <taxon>Eukaryota</taxon>
        <taxon>Fungi</taxon>
        <taxon>Dikarya</taxon>
        <taxon>Ascomycota</taxon>
        <taxon>Saccharomycotina</taxon>
        <taxon>Pichiomycetes</taxon>
        <taxon>Pichiales</taxon>
        <taxon>Pichiaceae</taxon>
        <taxon>Komagataella</taxon>
    </lineage>
</organism>
<evidence type="ECO:0000256" key="7">
    <source>
        <dbReference type="ARBA" id="ARBA00022679"/>
    </source>
</evidence>
<dbReference type="InterPro" id="IPR043130">
    <property type="entry name" value="CDP-OH_PTrfase_TM_dom"/>
</dbReference>
<comment type="similarity">
    <text evidence="4 20 21">Belongs to the CDP-alcohol phosphatidyltransferase class-I family.</text>
</comment>
<evidence type="ECO:0000313" key="23">
    <source>
        <dbReference type="EMBL" id="ANZ76102.1"/>
    </source>
</evidence>
<dbReference type="InterPro" id="IPR014387">
    <property type="entry name" value="CDP_diag_ino_3_P_euk"/>
</dbReference>
<dbReference type="AlphaFoldDB" id="A0A1B2JDS0"/>
<reference evidence="23 24" key="1">
    <citation type="submission" date="2016-02" db="EMBL/GenBank/DDBJ databases">
        <title>Comparative genomic and transcriptomic foundation for Pichia pastoris.</title>
        <authorList>
            <person name="Love K.R."/>
            <person name="Shah K.A."/>
            <person name="Whittaker C.A."/>
            <person name="Wu J."/>
            <person name="Bartlett M.C."/>
            <person name="Ma D."/>
            <person name="Leeson R.L."/>
            <person name="Priest M."/>
            <person name="Young S.K."/>
            <person name="Love J.C."/>
        </authorList>
    </citation>
    <scope>NUCLEOTIDE SEQUENCE [LARGE SCALE GENOMIC DNA]</scope>
    <source>
        <strain evidence="23 24">ATCC 28485</strain>
    </source>
</reference>
<comment type="catalytic activity">
    <reaction evidence="18 20">
        <text>a CDP-1,2-diacyl-sn-glycerol + myo-inositol = a 1,2-diacyl-sn-glycero-3-phospho-(1D-myo-inositol) + CMP + H(+)</text>
        <dbReference type="Rhea" id="RHEA:11580"/>
        <dbReference type="ChEBI" id="CHEBI:15378"/>
        <dbReference type="ChEBI" id="CHEBI:17268"/>
        <dbReference type="ChEBI" id="CHEBI:57880"/>
        <dbReference type="ChEBI" id="CHEBI:58332"/>
        <dbReference type="ChEBI" id="CHEBI:60377"/>
        <dbReference type="EC" id="2.7.8.11"/>
    </reaction>
</comment>
<evidence type="ECO:0000256" key="9">
    <source>
        <dbReference type="ARBA" id="ARBA00022723"/>
    </source>
</evidence>
<keyword evidence="11" id="KW-0460">Magnesium</keyword>
<keyword evidence="24" id="KW-1185">Reference proteome</keyword>